<comment type="caution">
    <text evidence="7">The sequence shown here is derived from an EMBL/GenBank/DDBJ whole genome shotgun (WGS) entry which is preliminary data.</text>
</comment>
<feature type="domain" description="Solute-binding protein family 5" evidence="6">
    <location>
        <begin position="79"/>
        <end position="440"/>
    </location>
</feature>
<dbReference type="InterPro" id="IPR039424">
    <property type="entry name" value="SBP_5"/>
</dbReference>
<dbReference type="RefSeq" id="WP_062763591.1">
    <property type="nucleotide sequence ID" value="NZ_CP121045.1"/>
</dbReference>
<organism evidence="7 8">
    <name type="scientific">Tistrella mobilis</name>
    <dbReference type="NCBI Taxonomy" id="171437"/>
    <lineage>
        <taxon>Bacteria</taxon>
        <taxon>Pseudomonadati</taxon>
        <taxon>Pseudomonadota</taxon>
        <taxon>Alphaproteobacteria</taxon>
        <taxon>Geminicoccales</taxon>
        <taxon>Geminicoccaceae</taxon>
        <taxon>Tistrella</taxon>
    </lineage>
</organism>
<dbReference type="Pfam" id="PF00496">
    <property type="entry name" value="SBP_bac_5"/>
    <property type="match status" value="1"/>
</dbReference>
<evidence type="ECO:0000313" key="8">
    <source>
        <dbReference type="Proteomes" id="UP000075787"/>
    </source>
</evidence>
<evidence type="ECO:0000256" key="1">
    <source>
        <dbReference type="ARBA" id="ARBA00004418"/>
    </source>
</evidence>
<feature type="chain" id="PRO_5007837017" evidence="5">
    <location>
        <begin position="31"/>
        <end position="531"/>
    </location>
</feature>
<reference evidence="7 8" key="1">
    <citation type="submission" date="2015-12" db="EMBL/GenBank/DDBJ databases">
        <title>Genome sequence of Tistrella mobilis MCCC 1A02139.</title>
        <authorList>
            <person name="Lu L."/>
            <person name="Lai Q."/>
            <person name="Shao Z."/>
            <person name="Qian P."/>
        </authorList>
    </citation>
    <scope>NUCLEOTIDE SEQUENCE [LARGE SCALE GENOMIC DNA]</scope>
    <source>
        <strain evidence="7 8">MCCC 1A02139</strain>
    </source>
</reference>
<dbReference type="OrthoDB" id="9803988at2"/>
<dbReference type="PANTHER" id="PTHR30290">
    <property type="entry name" value="PERIPLASMIC BINDING COMPONENT OF ABC TRANSPORTER"/>
    <property type="match status" value="1"/>
</dbReference>
<dbReference type="AlphaFoldDB" id="A0A162L770"/>
<accession>A0A162L770</accession>
<comment type="subcellular location">
    <subcellularLocation>
        <location evidence="1">Periplasm</location>
    </subcellularLocation>
</comment>
<dbReference type="GO" id="GO:0030288">
    <property type="term" value="C:outer membrane-bounded periplasmic space"/>
    <property type="evidence" value="ECO:0007669"/>
    <property type="project" value="UniProtKB-ARBA"/>
</dbReference>
<gene>
    <name evidence="7" type="ORF">AUP44_00525</name>
</gene>
<name>A0A162L770_9PROT</name>
<comment type="similarity">
    <text evidence="2">Belongs to the bacterial solute-binding protein 5 family.</text>
</comment>
<evidence type="ECO:0000259" key="6">
    <source>
        <dbReference type="Pfam" id="PF00496"/>
    </source>
</evidence>
<keyword evidence="4 5" id="KW-0732">Signal</keyword>
<proteinExistence type="inferred from homology"/>
<evidence type="ECO:0000313" key="7">
    <source>
        <dbReference type="EMBL" id="KYO53563.1"/>
    </source>
</evidence>
<sequence>MLNRLKQFTLAAAVALALGATALGGAGAQAAPEDGGTLVVGTTQVPRHFNGAIQSGQATALASTQIFASPLRYDANWNPQPYLAKSWEVAADGLSVTLHLVEGATFHDGQPITSEDVKFSIMTIKKNHPFTTMLAPVTDVETPDPQTAVIRLAHPHPALLLAMSPALMPILPEHVYGQGDIQSNPANLKPVGSGPFVFEEYKQGEYYKLKKNPNFFIKGRPYLDEVIVQIIGDPTSMVLSMRRGDLDLVPYVSAVRDIQMLQKTEGLTVSDKGSDGFGALNWLAFNTKKPPFDNPDVRRAIGYAIDKKFILDRLLGGVAQRAYGPIVPSSPLATDQVEHYDLDLAKAKELLDKAGLKPGADGVRLKMTADYIPGFTDQGRNIVEYLRTQLRQVGIEVEVRNSPDFPTWAQRISNYDFDVTEDNVYNWGDPVIGVNRTYLSSNIRKGVIWSNTQQYSNPEVDRILEQAGQEMDPAKRAALYAEFQKIVVDDAPILYLNVTPFNTVYKSNLKNPPLTIWGAASPFDEVYWDKK</sequence>
<evidence type="ECO:0000256" key="2">
    <source>
        <dbReference type="ARBA" id="ARBA00005695"/>
    </source>
</evidence>
<dbReference type="PIRSF" id="PIRSF002741">
    <property type="entry name" value="MppA"/>
    <property type="match status" value="1"/>
</dbReference>
<dbReference type="InterPro" id="IPR030678">
    <property type="entry name" value="Peptide/Ni-bd"/>
</dbReference>
<dbReference type="Proteomes" id="UP000075787">
    <property type="component" value="Unassembled WGS sequence"/>
</dbReference>
<dbReference type="InterPro" id="IPR000914">
    <property type="entry name" value="SBP_5_dom"/>
</dbReference>
<evidence type="ECO:0000256" key="4">
    <source>
        <dbReference type="ARBA" id="ARBA00022729"/>
    </source>
</evidence>
<evidence type="ECO:0000256" key="5">
    <source>
        <dbReference type="SAM" id="SignalP"/>
    </source>
</evidence>
<dbReference type="SUPFAM" id="SSF53850">
    <property type="entry name" value="Periplasmic binding protein-like II"/>
    <property type="match status" value="1"/>
</dbReference>
<dbReference type="GeneID" id="97243118"/>
<dbReference type="CDD" id="cd08517">
    <property type="entry name" value="PBP2_NikA_DppA_OppA_like_13"/>
    <property type="match status" value="1"/>
</dbReference>
<feature type="signal peptide" evidence="5">
    <location>
        <begin position="1"/>
        <end position="30"/>
    </location>
</feature>
<dbReference type="Gene3D" id="3.40.190.10">
    <property type="entry name" value="Periplasmic binding protein-like II"/>
    <property type="match status" value="1"/>
</dbReference>
<dbReference type="PANTHER" id="PTHR30290:SF9">
    <property type="entry name" value="OLIGOPEPTIDE-BINDING PROTEIN APPA"/>
    <property type="match status" value="1"/>
</dbReference>
<dbReference type="Gene3D" id="3.10.105.10">
    <property type="entry name" value="Dipeptide-binding Protein, Domain 3"/>
    <property type="match status" value="1"/>
</dbReference>
<dbReference type="EMBL" id="LPZR01000112">
    <property type="protein sequence ID" value="KYO53563.1"/>
    <property type="molecule type" value="Genomic_DNA"/>
</dbReference>
<evidence type="ECO:0000256" key="3">
    <source>
        <dbReference type="ARBA" id="ARBA00022448"/>
    </source>
</evidence>
<dbReference type="GO" id="GO:0015833">
    <property type="term" value="P:peptide transport"/>
    <property type="evidence" value="ECO:0007669"/>
    <property type="project" value="TreeGrafter"/>
</dbReference>
<dbReference type="GO" id="GO:1904680">
    <property type="term" value="F:peptide transmembrane transporter activity"/>
    <property type="evidence" value="ECO:0007669"/>
    <property type="project" value="TreeGrafter"/>
</dbReference>
<dbReference type="GO" id="GO:0043190">
    <property type="term" value="C:ATP-binding cassette (ABC) transporter complex"/>
    <property type="evidence" value="ECO:0007669"/>
    <property type="project" value="InterPro"/>
</dbReference>
<protein>
    <submittedName>
        <fullName evidence="7">Peptide ABC transporter substrate-binding protein</fullName>
    </submittedName>
</protein>
<keyword evidence="3" id="KW-0813">Transport</keyword>